<dbReference type="GO" id="GO:0016853">
    <property type="term" value="F:isomerase activity"/>
    <property type="evidence" value="ECO:0007669"/>
    <property type="project" value="UniProtKB-KW"/>
</dbReference>
<evidence type="ECO:0000313" key="4">
    <source>
        <dbReference type="Proteomes" id="UP000610931"/>
    </source>
</evidence>
<keyword evidence="3" id="KW-0413">Isomerase</keyword>
<dbReference type="InterPro" id="IPR036237">
    <property type="entry name" value="Xyl_isomerase-like_sf"/>
</dbReference>
<dbReference type="EMBL" id="JAELVQ010000016">
    <property type="protein sequence ID" value="MBJ6368886.1"/>
    <property type="molecule type" value="Genomic_DNA"/>
</dbReference>
<dbReference type="Proteomes" id="UP000610931">
    <property type="component" value="Unassembled WGS sequence"/>
</dbReference>
<dbReference type="AlphaFoldDB" id="A0A8J7LTX8"/>
<keyword evidence="4" id="KW-1185">Reference proteome</keyword>
<dbReference type="SUPFAM" id="SSF51658">
    <property type="entry name" value="Xylose isomerase-like"/>
    <property type="match status" value="1"/>
</dbReference>
<comment type="caution">
    <text evidence="3">The sequence shown here is derived from an EMBL/GenBank/DDBJ whole genome shotgun (WGS) entry which is preliminary data.</text>
</comment>
<protein>
    <submittedName>
        <fullName evidence="3">Sugar phosphate isomerase/epimerase</fullName>
    </submittedName>
</protein>
<evidence type="ECO:0000256" key="1">
    <source>
        <dbReference type="SAM" id="SignalP"/>
    </source>
</evidence>
<organism evidence="3 4">
    <name type="scientific">Snuella sedimenti</name>
    <dbReference type="NCBI Taxonomy" id="2798802"/>
    <lineage>
        <taxon>Bacteria</taxon>
        <taxon>Pseudomonadati</taxon>
        <taxon>Bacteroidota</taxon>
        <taxon>Flavobacteriia</taxon>
        <taxon>Flavobacteriales</taxon>
        <taxon>Flavobacteriaceae</taxon>
        <taxon>Snuella</taxon>
    </lineage>
</organism>
<gene>
    <name evidence="3" type="ORF">JF259_12385</name>
</gene>
<keyword evidence="1" id="KW-0732">Signal</keyword>
<name>A0A8J7LTX8_9FLAO</name>
<dbReference type="InterPro" id="IPR013022">
    <property type="entry name" value="Xyl_isomerase-like_TIM-brl"/>
</dbReference>
<feature type="signal peptide" evidence="1">
    <location>
        <begin position="1"/>
        <end position="23"/>
    </location>
</feature>
<sequence>MNKKICIKVLLVSVLLFSSFSFKSVNDKIKTVESWRLGTSTSLMKMDEKTVAELKNAGFTDVEFGIGRIRNDEELQKILAKIDFVVPLLKKYNINAWSVHIPYGDGIDVSHTDETTRKIAIEEVTRIMDACKKLELEKFVMHPGFGNVSDEDRDAKLAACKKSLKKLVKHAAKYNARYTIECMPRECLGNTNQDLLFLLKVKGLQVCIDTNHLLHDTHEQFVEEIGPYVATMHAADYDRVNERHWLPGKGVINWNELIDGLVTVGYDGPFLFESAGTFKEKAECWKGLKANYKRYLEQKK</sequence>
<dbReference type="RefSeq" id="WP_199115645.1">
    <property type="nucleotide sequence ID" value="NZ_JAELVQ010000016.1"/>
</dbReference>
<dbReference type="InterPro" id="IPR050312">
    <property type="entry name" value="IolE/XylAMocC-like"/>
</dbReference>
<dbReference type="PANTHER" id="PTHR12110">
    <property type="entry name" value="HYDROXYPYRUVATE ISOMERASE"/>
    <property type="match status" value="1"/>
</dbReference>
<dbReference type="Gene3D" id="3.20.20.150">
    <property type="entry name" value="Divalent-metal-dependent TIM barrel enzymes"/>
    <property type="match status" value="1"/>
</dbReference>
<reference evidence="3" key="1">
    <citation type="submission" date="2020-12" db="EMBL/GenBank/DDBJ databases">
        <title>Snuella sp. nov., isolated from sediment in Incheon.</title>
        <authorList>
            <person name="Kim W."/>
        </authorList>
    </citation>
    <scope>NUCLEOTIDE SEQUENCE</scope>
    <source>
        <strain evidence="3">CAU 1569</strain>
    </source>
</reference>
<feature type="chain" id="PRO_5035283306" evidence="1">
    <location>
        <begin position="24"/>
        <end position="300"/>
    </location>
</feature>
<evidence type="ECO:0000259" key="2">
    <source>
        <dbReference type="Pfam" id="PF01261"/>
    </source>
</evidence>
<proteinExistence type="predicted"/>
<dbReference type="Pfam" id="PF01261">
    <property type="entry name" value="AP_endonuc_2"/>
    <property type="match status" value="1"/>
</dbReference>
<feature type="domain" description="Xylose isomerase-like TIM barrel" evidence="2">
    <location>
        <begin position="52"/>
        <end position="275"/>
    </location>
</feature>
<dbReference type="PANTHER" id="PTHR12110:SF53">
    <property type="entry name" value="BLR5974 PROTEIN"/>
    <property type="match status" value="1"/>
</dbReference>
<accession>A0A8J7LTX8</accession>
<evidence type="ECO:0000313" key="3">
    <source>
        <dbReference type="EMBL" id="MBJ6368886.1"/>
    </source>
</evidence>